<dbReference type="RefSeq" id="WP_002992080.1">
    <property type="nucleotide sequence ID" value="NZ_CP068108.1"/>
</dbReference>
<gene>
    <name evidence="2" type="ORF">I6I88_07120</name>
</gene>
<sequence>MKKNYKYLIILTLCSSIVLAQENESEHFINVGQFMVAEGTILSSDYMFENSPTGNFENKGKIYYYNDFKNDNLFYSSGLVKDATVLFSSKDVKKRIQISGQKPIEFQNVEFEHINSDLGFMLSNEISVKGNSNFISGIIEVIEKKGMFTFLNNSNALNASDLSHVRGAVEKQGSQNFVFPIGEGGFFRPAMISAPKDIQDVVVAQYRLNDTPFFENHKSTTGAIKKLNDKEYWKLDAKLKSKETVILSLTWDDRTTPSDLLKNPEDELHIVRWDDKQQLWVDEGGVVDMSTKTVTTPTTIKDFGFFTLAAVKRDWILDGDVVIYNLVTPDGDGKNDYFIIDNIQKYPNNRVEIYNRWGIKVFETTGYDPNGDGSSNVFTGYSEGKITVDKSKKLPSGTYYYVVTYEYKDDNGSRMIKKAANLHLETN</sequence>
<dbReference type="AlphaFoldDB" id="A0A9Q7EBL9"/>
<keyword evidence="1" id="KW-0732">Signal</keyword>
<dbReference type="EMBL" id="CP068108">
    <property type="protein sequence ID" value="QQU01504.1"/>
    <property type="molecule type" value="Genomic_DNA"/>
</dbReference>
<dbReference type="Pfam" id="PF13585">
    <property type="entry name" value="CHU_C"/>
    <property type="match status" value="1"/>
</dbReference>
<feature type="signal peptide" evidence="1">
    <location>
        <begin position="1"/>
        <end position="20"/>
    </location>
</feature>
<reference evidence="2 3" key="1">
    <citation type="submission" date="2021-01" db="EMBL/GenBank/DDBJ databases">
        <title>FDA dAtabase for Regulatory Grade micrObial Sequences (FDA-ARGOS): Supporting development and validation of Infectious Disease Dx tests.</title>
        <authorList>
            <person name="Sproer C."/>
            <person name="Gronow S."/>
            <person name="Severitt S."/>
            <person name="Schroder I."/>
            <person name="Tallon L."/>
            <person name="Sadzewicz L."/>
            <person name="Zhao X."/>
            <person name="Boylan J."/>
            <person name="Ott S."/>
            <person name="Bowen H."/>
            <person name="Vavikolanu K."/>
            <person name="Mehta A."/>
            <person name="Aluvathingal J."/>
            <person name="Nadendla S."/>
            <person name="Lowell S."/>
            <person name="Myers T."/>
            <person name="Yan Y."/>
            <person name="Sichtig H."/>
        </authorList>
    </citation>
    <scope>NUCLEOTIDE SEQUENCE [LARGE SCALE GENOMIC DNA]</scope>
    <source>
        <strain evidence="2 3">FDAARGOS_1131</strain>
    </source>
</reference>
<name>A0A9Q7EBL9_MYROD</name>
<dbReference type="Proteomes" id="UP000596202">
    <property type="component" value="Chromosome"/>
</dbReference>
<protein>
    <submittedName>
        <fullName evidence="2">Gliding motility-associated C-terminal domain-containing protein</fullName>
    </submittedName>
</protein>
<proteinExistence type="predicted"/>
<accession>A0A9Q7EBL9</accession>
<evidence type="ECO:0000313" key="2">
    <source>
        <dbReference type="EMBL" id="QQU01504.1"/>
    </source>
</evidence>
<organism evidence="2 3">
    <name type="scientific">Myroides odoratus</name>
    <name type="common">Flavobacterium odoratum</name>
    <dbReference type="NCBI Taxonomy" id="256"/>
    <lineage>
        <taxon>Bacteria</taxon>
        <taxon>Pseudomonadati</taxon>
        <taxon>Bacteroidota</taxon>
        <taxon>Flavobacteriia</taxon>
        <taxon>Flavobacteriales</taxon>
        <taxon>Flavobacteriaceae</taxon>
        <taxon>Myroides</taxon>
    </lineage>
</organism>
<dbReference type="OrthoDB" id="9765926at2"/>
<feature type="chain" id="PRO_5040337360" evidence="1">
    <location>
        <begin position="21"/>
        <end position="427"/>
    </location>
</feature>
<dbReference type="GeneID" id="93527421"/>
<evidence type="ECO:0000256" key="1">
    <source>
        <dbReference type="SAM" id="SignalP"/>
    </source>
</evidence>
<evidence type="ECO:0000313" key="3">
    <source>
        <dbReference type="Proteomes" id="UP000596202"/>
    </source>
</evidence>